<proteinExistence type="predicted"/>
<evidence type="ECO:0000313" key="3">
    <source>
        <dbReference type="Proteomes" id="UP000700596"/>
    </source>
</evidence>
<gene>
    <name evidence="2" type="ORF">B0J11DRAFT_536469</name>
</gene>
<evidence type="ECO:0000256" key="1">
    <source>
        <dbReference type="SAM" id="MobiDB-lite"/>
    </source>
</evidence>
<dbReference type="AlphaFoldDB" id="A0A9P9IFB9"/>
<evidence type="ECO:0000313" key="2">
    <source>
        <dbReference type="EMBL" id="KAH7117679.1"/>
    </source>
</evidence>
<keyword evidence="3" id="KW-1185">Reference proteome</keyword>
<feature type="region of interest" description="Disordered" evidence="1">
    <location>
        <begin position="340"/>
        <end position="426"/>
    </location>
</feature>
<protein>
    <submittedName>
        <fullName evidence="2">Uncharacterized protein</fullName>
    </submittedName>
</protein>
<accession>A0A9P9IFB9</accession>
<comment type="caution">
    <text evidence="2">The sequence shown here is derived from an EMBL/GenBank/DDBJ whole genome shotgun (WGS) entry which is preliminary data.</text>
</comment>
<feature type="compositionally biased region" description="Low complexity" evidence="1">
    <location>
        <begin position="407"/>
        <end position="420"/>
    </location>
</feature>
<dbReference type="EMBL" id="JAGMWT010000013">
    <property type="protein sequence ID" value="KAH7117679.1"/>
    <property type="molecule type" value="Genomic_DNA"/>
</dbReference>
<dbReference type="OrthoDB" id="4354287at2759"/>
<name>A0A9P9IFB9_9PLEO</name>
<feature type="compositionally biased region" description="Low complexity" evidence="1">
    <location>
        <begin position="365"/>
        <end position="382"/>
    </location>
</feature>
<organism evidence="2 3">
    <name type="scientific">Dendryphion nanum</name>
    <dbReference type="NCBI Taxonomy" id="256645"/>
    <lineage>
        <taxon>Eukaryota</taxon>
        <taxon>Fungi</taxon>
        <taxon>Dikarya</taxon>
        <taxon>Ascomycota</taxon>
        <taxon>Pezizomycotina</taxon>
        <taxon>Dothideomycetes</taxon>
        <taxon>Pleosporomycetidae</taxon>
        <taxon>Pleosporales</taxon>
        <taxon>Torulaceae</taxon>
        <taxon>Dendryphion</taxon>
    </lineage>
</organism>
<dbReference type="Proteomes" id="UP000700596">
    <property type="component" value="Unassembled WGS sequence"/>
</dbReference>
<reference evidence="2" key="1">
    <citation type="journal article" date="2021" name="Nat. Commun.">
        <title>Genetic determinants of endophytism in the Arabidopsis root mycobiome.</title>
        <authorList>
            <person name="Mesny F."/>
            <person name="Miyauchi S."/>
            <person name="Thiergart T."/>
            <person name="Pickel B."/>
            <person name="Atanasova L."/>
            <person name="Karlsson M."/>
            <person name="Huettel B."/>
            <person name="Barry K.W."/>
            <person name="Haridas S."/>
            <person name="Chen C."/>
            <person name="Bauer D."/>
            <person name="Andreopoulos W."/>
            <person name="Pangilinan J."/>
            <person name="LaButti K."/>
            <person name="Riley R."/>
            <person name="Lipzen A."/>
            <person name="Clum A."/>
            <person name="Drula E."/>
            <person name="Henrissat B."/>
            <person name="Kohler A."/>
            <person name="Grigoriev I.V."/>
            <person name="Martin F.M."/>
            <person name="Hacquard S."/>
        </authorList>
    </citation>
    <scope>NUCLEOTIDE SEQUENCE</scope>
    <source>
        <strain evidence="2">MPI-CAGE-CH-0243</strain>
    </source>
</reference>
<sequence>MAIFVTFTMGPKEAYFFNSPTHWAWHNLPADVESLFTKSPPIKDVIELTLGENGAYFVSFRDHDGQVYCRHYNLPNPLTTYLYASHPHVIRDLQTLSITLGPYDSFYAHDKTSAQWSNLPPTLEKAILERLESQDAWKTIWKDGGQMAPSFVSLGADGTYFMRTVCGGGSWDLKITPKSESDGMKGTNTFLEEAKNFSGVAGLYLFPQHPQSYVLLLMSGKAFSNLPEHTWVDYHKMADKFPTLVQTLSPIPARPQLPISPQQQPQVPKPHNAGFCPPSSYLHAPHNCGVQVPNGQVVSTLAPAYNAAPNAHTTYLPPTAMHVNNAPGYTNMTTPLTQHQMTPRPYQHAPGGFVGQPHQQPPQPYQQQYQQPYQQQYQQPYQQPFPQPQSPIATMTPVSPVATGTLSPISPVQQQQIYPVVPVPSR</sequence>
<feature type="compositionally biased region" description="Polar residues" evidence="1">
    <location>
        <begin position="390"/>
        <end position="406"/>
    </location>
</feature>